<dbReference type="Gene3D" id="2.40.10.10">
    <property type="entry name" value="Trypsin-like serine proteases"/>
    <property type="match status" value="2"/>
</dbReference>
<feature type="transmembrane region" description="Helical" evidence="5">
    <location>
        <begin position="17"/>
        <end position="40"/>
    </location>
</feature>
<keyword evidence="3 7" id="KW-0378">Hydrolase</keyword>
<evidence type="ECO:0000313" key="7">
    <source>
        <dbReference type="EMBL" id="MFD2638893.1"/>
    </source>
</evidence>
<dbReference type="Pfam" id="PF13365">
    <property type="entry name" value="Trypsin_2"/>
    <property type="match status" value="1"/>
</dbReference>
<sequence length="401" mass="43167">MGYYDDHMKSDKQKRSWLMPTVIGALLGAVLILLSLPILVQANLLPYDLSEQNDETTQQAAPSGDAENKQVNLEVSSQITEVVDNVSNAVVGVVNIKQQSIFGGSESQQGGVGSGVVYKKSGDSAYIVTNFHVIQGADSVEVVLKDEEQIEAELIGGDVYTDLAVLKVDAKHIEQVIDLGSSDNLKVGEPVIAIGNPLGLQFAGSVTQGIISGKDRLIPQDFNNDGNADWQAEVIQTDAAINPGNSGGALVNMDGQLVGINSMKYASAKLEGLGFAIPIDLARPLIEDLEEDGSVTRAYMGVEIFSLSDVPQYHWQNTLNLPNDVESGVIIDGVERMSPADQAGLQQYDVIVQMGDTAINNVLELRQYLFTKVSPGDEVTITFYRDGEKQEKTIKLVAQSQ</sequence>
<dbReference type="InterPro" id="IPR051201">
    <property type="entry name" value="Chloro_Bact_Ser_Proteases"/>
</dbReference>
<dbReference type="GO" id="GO:0008233">
    <property type="term" value="F:peptidase activity"/>
    <property type="evidence" value="ECO:0007669"/>
    <property type="project" value="UniProtKB-KW"/>
</dbReference>
<keyword evidence="8" id="KW-1185">Reference proteome</keyword>
<evidence type="ECO:0000313" key="8">
    <source>
        <dbReference type="Proteomes" id="UP001597452"/>
    </source>
</evidence>
<evidence type="ECO:0000256" key="2">
    <source>
        <dbReference type="ARBA" id="ARBA00022670"/>
    </source>
</evidence>
<dbReference type="Gene3D" id="2.30.42.10">
    <property type="match status" value="1"/>
</dbReference>
<feature type="domain" description="PDZ" evidence="6">
    <location>
        <begin position="298"/>
        <end position="387"/>
    </location>
</feature>
<evidence type="ECO:0000256" key="3">
    <source>
        <dbReference type="ARBA" id="ARBA00022801"/>
    </source>
</evidence>
<accession>A0ABW5QA95</accession>
<dbReference type="EC" id="3.4.21.-" evidence="7"/>
<dbReference type="Proteomes" id="UP001597452">
    <property type="component" value="Unassembled WGS sequence"/>
</dbReference>
<dbReference type="SUPFAM" id="SSF50494">
    <property type="entry name" value="Trypsin-like serine proteases"/>
    <property type="match status" value="1"/>
</dbReference>
<name>A0ABW5QA95_9BACI</name>
<dbReference type="InterPro" id="IPR001478">
    <property type="entry name" value="PDZ"/>
</dbReference>
<dbReference type="SUPFAM" id="SSF50156">
    <property type="entry name" value="PDZ domain-like"/>
    <property type="match status" value="1"/>
</dbReference>
<dbReference type="CDD" id="cd06781">
    <property type="entry name" value="cpPDZ_BsHtra-like"/>
    <property type="match status" value="1"/>
</dbReference>
<dbReference type="SMART" id="SM00228">
    <property type="entry name" value="PDZ"/>
    <property type="match status" value="1"/>
</dbReference>
<comment type="caution">
    <text evidence="7">The sequence shown here is derived from an EMBL/GenBank/DDBJ whole genome shotgun (WGS) entry which is preliminary data.</text>
</comment>
<dbReference type="RefSeq" id="WP_377328663.1">
    <property type="nucleotide sequence ID" value="NZ_JBHUMZ010000019.1"/>
</dbReference>
<dbReference type="PANTHER" id="PTHR43343">
    <property type="entry name" value="PEPTIDASE S12"/>
    <property type="match status" value="1"/>
</dbReference>
<keyword evidence="5" id="KW-0812">Transmembrane</keyword>
<protein>
    <submittedName>
        <fullName evidence="7">S1C family serine protease</fullName>
        <ecNumber evidence="7">3.4.21.-</ecNumber>
    </submittedName>
</protein>
<dbReference type="PRINTS" id="PR00834">
    <property type="entry name" value="PROTEASES2C"/>
</dbReference>
<keyword evidence="5" id="KW-0472">Membrane</keyword>
<dbReference type="InterPro" id="IPR009003">
    <property type="entry name" value="Peptidase_S1_PA"/>
</dbReference>
<dbReference type="PANTHER" id="PTHR43343:SF3">
    <property type="entry name" value="PROTEASE DO-LIKE 8, CHLOROPLASTIC"/>
    <property type="match status" value="1"/>
</dbReference>
<dbReference type="EMBL" id="JBHUMZ010000019">
    <property type="protein sequence ID" value="MFD2638893.1"/>
    <property type="molecule type" value="Genomic_DNA"/>
</dbReference>
<proteinExistence type="inferred from homology"/>
<comment type="similarity">
    <text evidence="1">Belongs to the peptidase S1C family.</text>
</comment>
<organism evidence="7 8">
    <name type="scientific">Piscibacillus salipiscarius</name>
    <dbReference type="NCBI Taxonomy" id="299480"/>
    <lineage>
        <taxon>Bacteria</taxon>
        <taxon>Bacillati</taxon>
        <taxon>Bacillota</taxon>
        <taxon>Bacilli</taxon>
        <taxon>Bacillales</taxon>
        <taxon>Bacillaceae</taxon>
        <taxon>Piscibacillus</taxon>
    </lineage>
</organism>
<keyword evidence="5" id="KW-1133">Transmembrane helix</keyword>
<evidence type="ECO:0000256" key="4">
    <source>
        <dbReference type="ARBA" id="ARBA00022825"/>
    </source>
</evidence>
<reference evidence="8" key="1">
    <citation type="journal article" date="2019" name="Int. J. Syst. Evol. Microbiol.">
        <title>The Global Catalogue of Microorganisms (GCM) 10K type strain sequencing project: providing services to taxonomists for standard genome sequencing and annotation.</title>
        <authorList>
            <consortium name="The Broad Institute Genomics Platform"/>
            <consortium name="The Broad Institute Genome Sequencing Center for Infectious Disease"/>
            <person name="Wu L."/>
            <person name="Ma J."/>
        </authorList>
    </citation>
    <scope>NUCLEOTIDE SEQUENCE [LARGE SCALE GENOMIC DNA]</scope>
    <source>
        <strain evidence="8">TISTR 1571</strain>
    </source>
</reference>
<dbReference type="InterPro" id="IPR043504">
    <property type="entry name" value="Peptidase_S1_PA_chymotrypsin"/>
</dbReference>
<keyword evidence="2 7" id="KW-0645">Protease</keyword>
<evidence type="ECO:0000256" key="5">
    <source>
        <dbReference type="SAM" id="Phobius"/>
    </source>
</evidence>
<dbReference type="InterPro" id="IPR036034">
    <property type="entry name" value="PDZ_sf"/>
</dbReference>
<evidence type="ECO:0000256" key="1">
    <source>
        <dbReference type="ARBA" id="ARBA00010541"/>
    </source>
</evidence>
<dbReference type="Pfam" id="PF13180">
    <property type="entry name" value="PDZ_2"/>
    <property type="match status" value="1"/>
</dbReference>
<dbReference type="GO" id="GO:0006508">
    <property type="term" value="P:proteolysis"/>
    <property type="evidence" value="ECO:0007669"/>
    <property type="project" value="UniProtKB-KW"/>
</dbReference>
<evidence type="ECO:0000259" key="6">
    <source>
        <dbReference type="SMART" id="SM00228"/>
    </source>
</evidence>
<gene>
    <name evidence="7" type="ORF">ACFSW4_08460</name>
</gene>
<keyword evidence="4" id="KW-0720">Serine protease</keyword>
<dbReference type="InterPro" id="IPR001940">
    <property type="entry name" value="Peptidase_S1C"/>
</dbReference>